<organism evidence="6 7">
    <name type="scientific">Streptomyces chiangmaiensis</name>
    <dbReference type="NCBI Taxonomy" id="766497"/>
    <lineage>
        <taxon>Bacteria</taxon>
        <taxon>Bacillati</taxon>
        <taxon>Actinomycetota</taxon>
        <taxon>Actinomycetes</taxon>
        <taxon>Kitasatosporales</taxon>
        <taxon>Streptomycetaceae</taxon>
        <taxon>Streptomyces</taxon>
    </lineage>
</organism>
<dbReference type="PANTHER" id="PTHR30579">
    <property type="entry name" value="TRANSCRIPTIONAL REGULATOR"/>
    <property type="match status" value="1"/>
</dbReference>
<keyword evidence="2" id="KW-0805">Transcription regulation</keyword>
<dbReference type="InterPro" id="IPR050176">
    <property type="entry name" value="LTTR"/>
</dbReference>
<keyword evidence="4" id="KW-0804">Transcription</keyword>
<dbReference type="PANTHER" id="PTHR30579:SF7">
    <property type="entry name" value="HTH-TYPE TRANSCRIPTIONAL REGULATOR LRHA-RELATED"/>
    <property type="match status" value="1"/>
</dbReference>
<accession>A0ABU7FCQ4</accession>
<dbReference type="EMBL" id="JAYWVC010000017">
    <property type="protein sequence ID" value="MED7821952.1"/>
    <property type="molecule type" value="Genomic_DNA"/>
</dbReference>
<dbReference type="Gene3D" id="1.10.10.10">
    <property type="entry name" value="Winged helix-like DNA-binding domain superfamily/Winged helix DNA-binding domain"/>
    <property type="match status" value="1"/>
</dbReference>
<proteinExistence type="inferred from homology"/>
<dbReference type="SUPFAM" id="SSF53850">
    <property type="entry name" value="Periplasmic binding protein-like II"/>
    <property type="match status" value="1"/>
</dbReference>
<dbReference type="InterPro" id="IPR036390">
    <property type="entry name" value="WH_DNA-bd_sf"/>
</dbReference>
<gene>
    <name evidence="6" type="ORF">VXC91_08130</name>
</gene>
<evidence type="ECO:0000256" key="4">
    <source>
        <dbReference type="ARBA" id="ARBA00023163"/>
    </source>
</evidence>
<evidence type="ECO:0000256" key="3">
    <source>
        <dbReference type="ARBA" id="ARBA00023125"/>
    </source>
</evidence>
<evidence type="ECO:0000313" key="6">
    <source>
        <dbReference type="EMBL" id="MED7821952.1"/>
    </source>
</evidence>
<dbReference type="Proteomes" id="UP001333996">
    <property type="component" value="Unassembled WGS sequence"/>
</dbReference>
<keyword evidence="3" id="KW-0238">DNA-binding</keyword>
<dbReference type="PRINTS" id="PR00039">
    <property type="entry name" value="HTHLYSR"/>
</dbReference>
<dbReference type="Gene3D" id="3.40.190.10">
    <property type="entry name" value="Periplasmic binding protein-like II"/>
    <property type="match status" value="2"/>
</dbReference>
<dbReference type="InterPro" id="IPR005119">
    <property type="entry name" value="LysR_subst-bd"/>
</dbReference>
<dbReference type="Pfam" id="PF00126">
    <property type="entry name" value="HTH_1"/>
    <property type="match status" value="1"/>
</dbReference>
<dbReference type="RefSeq" id="WP_329506231.1">
    <property type="nucleotide sequence ID" value="NZ_BAAAYZ010000095.1"/>
</dbReference>
<evidence type="ECO:0000256" key="2">
    <source>
        <dbReference type="ARBA" id="ARBA00023015"/>
    </source>
</evidence>
<protein>
    <submittedName>
        <fullName evidence="6">LysR substrate-binding domain-containing protein</fullName>
    </submittedName>
</protein>
<sequence>MYDPSQLRTFLAVAQTLSFTQAARRLGLRQSTVSQHVRRLEDTTGRQLFSRDTHSVELTEDGEAMLGFARRILEVHEQAMAFFTGTRLRGRLRFGASEDFVLTRLPEILEAFRYDHPEVDLELTVELSGTLHERLAAGRLDLVLAKRRAEDPRGELVRHDRLVWIGAERLRLDPDRPVPLIVYPPPGITRARALEALEKQGRAWRITCTSGSLNGLIAAARAGLGVMAHSRGLVPPGLVRIPERAGLPELGEIDFVLAHGPRQGQARTAAQALARAILAGGDRLQRP</sequence>
<dbReference type="InterPro" id="IPR000847">
    <property type="entry name" value="LysR_HTH_N"/>
</dbReference>
<dbReference type="Pfam" id="PF03466">
    <property type="entry name" value="LysR_substrate"/>
    <property type="match status" value="1"/>
</dbReference>
<comment type="similarity">
    <text evidence="1">Belongs to the LysR transcriptional regulatory family.</text>
</comment>
<evidence type="ECO:0000313" key="7">
    <source>
        <dbReference type="Proteomes" id="UP001333996"/>
    </source>
</evidence>
<dbReference type="InterPro" id="IPR036388">
    <property type="entry name" value="WH-like_DNA-bd_sf"/>
</dbReference>
<dbReference type="PROSITE" id="PS50931">
    <property type="entry name" value="HTH_LYSR"/>
    <property type="match status" value="1"/>
</dbReference>
<reference evidence="6" key="1">
    <citation type="submission" date="2024-01" db="EMBL/GenBank/DDBJ databases">
        <title>First draft genome sequence data of TA4-1, the type strain of Gram-positive actinobacterium Streptomyces chiangmaiensis.</title>
        <authorList>
            <person name="Yasawong M."/>
            <person name="Nantapong N."/>
        </authorList>
    </citation>
    <scope>NUCLEOTIDE SEQUENCE</scope>
    <source>
        <strain evidence="6">TA4-1</strain>
    </source>
</reference>
<evidence type="ECO:0000259" key="5">
    <source>
        <dbReference type="PROSITE" id="PS50931"/>
    </source>
</evidence>
<keyword evidence="7" id="KW-1185">Reference proteome</keyword>
<evidence type="ECO:0000256" key="1">
    <source>
        <dbReference type="ARBA" id="ARBA00009437"/>
    </source>
</evidence>
<comment type="caution">
    <text evidence="6">The sequence shown here is derived from an EMBL/GenBank/DDBJ whole genome shotgun (WGS) entry which is preliminary data.</text>
</comment>
<dbReference type="SUPFAM" id="SSF46785">
    <property type="entry name" value="Winged helix' DNA-binding domain"/>
    <property type="match status" value="1"/>
</dbReference>
<name>A0ABU7FCQ4_9ACTN</name>
<feature type="domain" description="HTH lysR-type" evidence="5">
    <location>
        <begin position="1"/>
        <end position="59"/>
    </location>
</feature>